<keyword evidence="2" id="KW-0732">Signal</keyword>
<gene>
    <name evidence="3" type="ORF">DFR64_1046</name>
</gene>
<dbReference type="EMBL" id="QUMS01000001">
    <property type="protein sequence ID" value="REG11169.1"/>
    <property type="molecule type" value="Genomic_DNA"/>
</dbReference>
<reference evidence="3 4" key="1">
    <citation type="submission" date="2018-08" db="EMBL/GenBank/DDBJ databases">
        <title>Genomic Encyclopedia of Type Strains, Phase IV (KMG-IV): sequencing the most valuable type-strain genomes for metagenomic binning, comparative biology and taxonomic classification.</title>
        <authorList>
            <person name="Goeker M."/>
        </authorList>
    </citation>
    <scope>NUCLEOTIDE SEQUENCE [LARGE SCALE GENOMIC DNA]</scope>
    <source>
        <strain evidence="3 4">DSM 23923</strain>
    </source>
</reference>
<feature type="chain" id="PRO_5030063621" evidence="2">
    <location>
        <begin position="23"/>
        <end position="70"/>
    </location>
</feature>
<comment type="caution">
    <text evidence="3">The sequence shown here is derived from an EMBL/GenBank/DDBJ whole genome shotgun (WGS) entry which is preliminary data.</text>
</comment>
<dbReference type="AlphaFoldDB" id="A0A347ZSI3"/>
<sequence>MNKTIKFVAGAALGALTGAVVATLLSPGSGDETKMAFSERLQYLRNQLQEAARQKRVEMTAELEEYKRAN</sequence>
<keyword evidence="1" id="KW-0175">Coiled coil</keyword>
<dbReference type="RefSeq" id="WP_116224307.1">
    <property type="nucleotide sequence ID" value="NZ_AP018437.1"/>
</dbReference>
<organism evidence="3 4">
    <name type="scientific">Pelolinea submarina</name>
    <dbReference type="NCBI Taxonomy" id="913107"/>
    <lineage>
        <taxon>Bacteria</taxon>
        <taxon>Bacillati</taxon>
        <taxon>Chloroflexota</taxon>
        <taxon>Anaerolineae</taxon>
        <taxon>Anaerolineales</taxon>
        <taxon>Anaerolineaceae</taxon>
        <taxon>Pelolinea</taxon>
    </lineage>
</organism>
<name>A0A347ZSI3_9CHLR</name>
<accession>A0A347ZSI3</accession>
<feature type="signal peptide" evidence="2">
    <location>
        <begin position="1"/>
        <end position="22"/>
    </location>
</feature>
<evidence type="ECO:0000313" key="4">
    <source>
        <dbReference type="Proteomes" id="UP000256388"/>
    </source>
</evidence>
<evidence type="ECO:0000256" key="1">
    <source>
        <dbReference type="SAM" id="Coils"/>
    </source>
</evidence>
<feature type="coiled-coil region" evidence="1">
    <location>
        <begin position="34"/>
        <end position="69"/>
    </location>
</feature>
<evidence type="ECO:0000313" key="3">
    <source>
        <dbReference type="EMBL" id="REG11169.1"/>
    </source>
</evidence>
<protein>
    <submittedName>
        <fullName evidence="3">YtxH-like protein</fullName>
    </submittedName>
</protein>
<proteinExistence type="predicted"/>
<keyword evidence="4" id="KW-1185">Reference proteome</keyword>
<dbReference type="Proteomes" id="UP000256388">
    <property type="component" value="Unassembled WGS sequence"/>
</dbReference>
<evidence type="ECO:0000256" key="2">
    <source>
        <dbReference type="SAM" id="SignalP"/>
    </source>
</evidence>